<dbReference type="GO" id="GO:0004497">
    <property type="term" value="F:monooxygenase activity"/>
    <property type="evidence" value="ECO:0007669"/>
    <property type="project" value="UniProtKB-KW"/>
</dbReference>
<gene>
    <name evidence="1" type="ORF">EH165_08960</name>
</gene>
<sequence>MTVELICRFTDVDDEFVHRARRAVALLAAQEMCIEVRLSRSTEDPRSFALTAEFDSFTGYRRSLSPFDVRTVVIPFLSEAQQSESAVLEVLMQSRDGVLSEPEVIVDPNAVQPRAAAQAP</sequence>
<dbReference type="OrthoDB" id="5193042at2"/>
<protein>
    <submittedName>
        <fullName evidence="1">Antibiotic biosynthesis monooxygenase</fullName>
    </submittedName>
</protein>
<name>A0A3G8ZW55_9ACTN</name>
<reference evidence="1 2" key="1">
    <citation type="submission" date="2018-11" db="EMBL/GenBank/DDBJ databases">
        <authorList>
            <person name="Da X."/>
        </authorList>
    </citation>
    <scope>NUCLEOTIDE SEQUENCE [LARGE SCALE GENOMIC DNA]</scope>
    <source>
        <strain evidence="1 2">S14-144</strain>
    </source>
</reference>
<organism evidence="1 2">
    <name type="scientific">Nakamurella antarctica</name>
    <dbReference type="NCBI Taxonomy" id="1902245"/>
    <lineage>
        <taxon>Bacteria</taxon>
        <taxon>Bacillati</taxon>
        <taxon>Actinomycetota</taxon>
        <taxon>Actinomycetes</taxon>
        <taxon>Nakamurellales</taxon>
        <taxon>Nakamurellaceae</taxon>
        <taxon>Nakamurella</taxon>
    </lineage>
</organism>
<proteinExistence type="predicted"/>
<keyword evidence="1" id="KW-0503">Monooxygenase</keyword>
<evidence type="ECO:0000313" key="2">
    <source>
        <dbReference type="Proteomes" id="UP000268084"/>
    </source>
</evidence>
<dbReference type="AlphaFoldDB" id="A0A3G8ZW55"/>
<evidence type="ECO:0000313" key="1">
    <source>
        <dbReference type="EMBL" id="AZI58246.1"/>
    </source>
</evidence>
<dbReference type="Gene3D" id="3.30.70.100">
    <property type="match status" value="1"/>
</dbReference>
<dbReference type="Proteomes" id="UP000268084">
    <property type="component" value="Chromosome"/>
</dbReference>
<accession>A0A3G8ZW55</accession>
<keyword evidence="1" id="KW-0560">Oxidoreductase</keyword>
<dbReference type="EMBL" id="CP034170">
    <property type="protein sequence ID" value="AZI58246.1"/>
    <property type="molecule type" value="Genomic_DNA"/>
</dbReference>
<dbReference type="RefSeq" id="WP_124799155.1">
    <property type="nucleotide sequence ID" value="NZ_CP034170.1"/>
</dbReference>
<dbReference type="KEGG" id="nak:EH165_08960"/>
<keyword evidence="2" id="KW-1185">Reference proteome</keyword>
<reference evidence="1 2" key="2">
    <citation type="submission" date="2018-12" db="EMBL/GenBank/DDBJ databases">
        <title>Nakamurella antarcticus sp. nov., isolated from Antarctica South Shetland Islands soil.</title>
        <authorList>
            <person name="Peng F."/>
        </authorList>
    </citation>
    <scope>NUCLEOTIDE SEQUENCE [LARGE SCALE GENOMIC DNA]</scope>
    <source>
        <strain evidence="1 2">S14-144</strain>
    </source>
</reference>